<evidence type="ECO:0000256" key="3">
    <source>
        <dbReference type="ARBA" id="ARBA00022475"/>
    </source>
</evidence>
<feature type="transmembrane region" description="Helical" evidence="8">
    <location>
        <begin position="174"/>
        <end position="194"/>
    </location>
</feature>
<evidence type="ECO:0000256" key="8">
    <source>
        <dbReference type="SAM" id="Phobius"/>
    </source>
</evidence>
<dbReference type="InterPro" id="IPR005829">
    <property type="entry name" value="Sugar_transporter_CS"/>
</dbReference>
<protein>
    <submittedName>
        <fullName evidence="10">MFS transporter</fullName>
    </submittedName>
</protein>
<dbReference type="Proteomes" id="UP001183202">
    <property type="component" value="Unassembled WGS sequence"/>
</dbReference>
<feature type="compositionally biased region" description="Gly residues" evidence="7">
    <location>
        <begin position="620"/>
        <end position="629"/>
    </location>
</feature>
<dbReference type="EMBL" id="JAVREJ010000020">
    <property type="protein sequence ID" value="MDT0352697.1"/>
    <property type="molecule type" value="Genomic_DNA"/>
</dbReference>
<feature type="compositionally biased region" description="Basic and acidic residues" evidence="7">
    <location>
        <begin position="573"/>
        <end position="590"/>
    </location>
</feature>
<feature type="transmembrane region" description="Helical" evidence="8">
    <location>
        <begin position="230"/>
        <end position="250"/>
    </location>
</feature>
<evidence type="ECO:0000256" key="1">
    <source>
        <dbReference type="ARBA" id="ARBA00004651"/>
    </source>
</evidence>
<keyword evidence="6 8" id="KW-0472">Membrane</keyword>
<evidence type="ECO:0000313" key="11">
    <source>
        <dbReference type="Proteomes" id="UP001183202"/>
    </source>
</evidence>
<gene>
    <name evidence="10" type="ORF">RM445_24545</name>
</gene>
<dbReference type="InterPro" id="IPR020846">
    <property type="entry name" value="MFS_dom"/>
</dbReference>
<keyword evidence="4 8" id="KW-0812">Transmembrane</keyword>
<accession>A0ABU2NFF8</accession>
<dbReference type="SUPFAM" id="SSF103473">
    <property type="entry name" value="MFS general substrate transporter"/>
    <property type="match status" value="1"/>
</dbReference>
<keyword evidence="2" id="KW-0813">Transport</keyword>
<comment type="caution">
    <text evidence="10">The sequence shown here is derived from an EMBL/GenBank/DDBJ whole genome shotgun (WGS) entry which is preliminary data.</text>
</comment>
<keyword evidence="5 8" id="KW-1133">Transmembrane helix</keyword>
<dbReference type="PANTHER" id="PTHR42718">
    <property type="entry name" value="MAJOR FACILITATOR SUPERFAMILY MULTIDRUG TRANSPORTER MFSC"/>
    <property type="match status" value="1"/>
</dbReference>
<dbReference type="Gene3D" id="1.20.1250.20">
    <property type="entry name" value="MFS general substrate transporter like domains"/>
    <property type="match status" value="1"/>
</dbReference>
<feature type="transmembrane region" description="Helical" evidence="8">
    <location>
        <begin position="271"/>
        <end position="297"/>
    </location>
</feature>
<feature type="transmembrane region" description="Helical" evidence="8">
    <location>
        <begin position="399"/>
        <end position="423"/>
    </location>
</feature>
<feature type="transmembrane region" description="Helical" evidence="8">
    <location>
        <begin position="370"/>
        <end position="392"/>
    </location>
</feature>
<evidence type="ECO:0000256" key="6">
    <source>
        <dbReference type="ARBA" id="ARBA00023136"/>
    </source>
</evidence>
<organism evidence="10 11">
    <name type="scientific">Pseudonocardia charpentierae</name>
    <dbReference type="NCBI Taxonomy" id="3075545"/>
    <lineage>
        <taxon>Bacteria</taxon>
        <taxon>Bacillati</taxon>
        <taxon>Actinomycetota</taxon>
        <taxon>Actinomycetes</taxon>
        <taxon>Pseudonocardiales</taxon>
        <taxon>Pseudonocardiaceae</taxon>
        <taxon>Pseudonocardia</taxon>
    </lineage>
</organism>
<comment type="subcellular location">
    <subcellularLocation>
        <location evidence="1">Cell membrane</location>
        <topology evidence="1">Multi-pass membrane protein</topology>
    </subcellularLocation>
</comment>
<evidence type="ECO:0000256" key="4">
    <source>
        <dbReference type="ARBA" id="ARBA00022692"/>
    </source>
</evidence>
<feature type="domain" description="Major facilitator superfamily (MFS) profile" evidence="9">
    <location>
        <begin position="17"/>
        <end position="469"/>
    </location>
</feature>
<feature type="transmembrane region" description="Helical" evidence="8">
    <location>
        <begin position="443"/>
        <end position="465"/>
    </location>
</feature>
<dbReference type="PROSITE" id="PS00216">
    <property type="entry name" value="SUGAR_TRANSPORT_1"/>
    <property type="match status" value="1"/>
</dbReference>
<dbReference type="Gene3D" id="1.20.1720.10">
    <property type="entry name" value="Multidrug resistance protein D"/>
    <property type="match status" value="1"/>
</dbReference>
<keyword evidence="3" id="KW-1003">Cell membrane</keyword>
<dbReference type="InterPro" id="IPR011701">
    <property type="entry name" value="MFS"/>
</dbReference>
<feature type="transmembrane region" description="Helical" evidence="8">
    <location>
        <begin position="309"/>
        <end position="327"/>
    </location>
</feature>
<evidence type="ECO:0000256" key="2">
    <source>
        <dbReference type="ARBA" id="ARBA00022448"/>
    </source>
</evidence>
<evidence type="ECO:0000256" key="7">
    <source>
        <dbReference type="SAM" id="MobiDB-lite"/>
    </source>
</evidence>
<feature type="transmembrane region" description="Helical" evidence="8">
    <location>
        <begin position="339"/>
        <end position="364"/>
    </location>
</feature>
<evidence type="ECO:0000313" key="10">
    <source>
        <dbReference type="EMBL" id="MDT0352697.1"/>
    </source>
</evidence>
<sequence>MTTTTPADDNSSTRSWPLFLASFAMLIVSLDQYIVVVALPDIGRALGYTAQNLQLVVSAYAVASSGFLLVGGRAADLLGRRRMLATGLILYTVASLAGGLATGPGTQLSARVVQGLGGALVFPATLAVVTTTYAEGPRRNRALGIWGAAGAAGLVVGVLLGGVLTRYLGWSSVFFINVPLAVGALILTFVVVPLDPPRDRMRRFDLAGALTAMGAVTLVVWALVHGPEHGWTALGVLGPAVLGLALGWAFTRIERRARDPLMPRVLIQSPFVRLALVLSFLFMATFGSLLYFVSIYLQNVLGYDALQTGLGFLAPTAVVVAASGLAGMVSTRIGLRTTILAALVVGAAGAALLAMNLTATAGYLGLLPGLLLVGIGDGTMFTAIFIAAATGVAPRQQGVASAIVSTGSGIGAAVGLALLVLLADPGPRDLGGEALRIATADGIRAAVYAIAVAIVVTMLIVLAAYPRRPGAGLATEPNGSATDRPDEVMGGPSRRGVADVRGDLVVEQLELVQLVGDGPEEHALGARPGVGGDSLGAVSGRADGQTGSAQLVAGAAERGAEDLVEDVVGRGGRIGDVEPGGRKGVWERRGRPPCARKPVDGLGEGVRRGVVGRRHPSVSEGGGAPQTCR</sequence>
<dbReference type="InterPro" id="IPR036259">
    <property type="entry name" value="MFS_trans_sf"/>
</dbReference>
<evidence type="ECO:0000259" key="9">
    <source>
        <dbReference type="PROSITE" id="PS50850"/>
    </source>
</evidence>
<feature type="region of interest" description="Disordered" evidence="7">
    <location>
        <begin position="571"/>
        <end position="629"/>
    </location>
</feature>
<feature type="region of interest" description="Disordered" evidence="7">
    <location>
        <begin position="472"/>
        <end position="495"/>
    </location>
</feature>
<name>A0ABU2NFF8_9PSEU</name>
<keyword evidence="11" id="KW-1185">Reference proteome</keyword>
<feature type="transmembrane region" description="Helical" evidence="8">
    <location>
        <begin position="83"/>
        <end position="101"/>
    </location>
</feature>
<feature type="transmembrane region" description="Helical" evidence="8">
    <location>
        <begin position="206"/>
        <end position="224"/>
    </location>
</feature>
<dbReference type="PROSITE" id="PS50850">
    <property type="entry name" value="MFS"/>
    <property type="match status" value="1"/>
</dbReference>
<evidence type="ECO:0000256" key="5">
    <source>
        <dbReference type="ARBA" id="ARBA00022989"/>
    </source>
</evidence>
<feature type="transmembrane region" description="Helical" evidence="8">
    <location>
        <begin position="145"/>
        <end position="168"/>
    </location>
</feature>
<dbReference type="PRINTS" id="PR01036">
    <property type="entry name" value="TCRTETB"/>
</dbReference>
<feature type="transmembrane region" description="Helical" evidence="8">
    <location>
        <begin position="51"/>
        <end position="71"/>
    </location>
</feature>
<dbReference type="Pfam" id="PF07690">
    <property type="entry name" value="MFS_1"/>
    <property type="match status" value="1"/>
</dbReference>
<reference evidence="11" key="1">
    <citation type="submission" date="2023-07" db="EMBL/GenBank/DDBJ databases">
        <title>30 novel species of actinomycetes from the DSMZ collection.</title>
        <authorList>
            <person name="Nouioui I."/>
        </authorList>
    </citation>
    <scope>NUCLEOTIDE SEQUENCE [LARGE SCALE GENOMIC DNA]</scope>
    <source>
        <strain evidence="11">DSM 45834</strain>
    </source>
</reference>
<feature type="region of interest" description="Disordered" evidence="7">
    <location>
        <begin position="520"/>
        <end position="544"/>
    </location>
</feature>
<dbReference type="CDD" id="cd17321">
    <property type="entry name" value="MFS_MMR_MDR_like"/>
    <property type="match status" value="1"/>
</dbReference>
<dbReference type="PANTHER" id="PTHR42718:SF46">
    <property type="entry name" value="BLR6921 PROTEIN"/>
    <property type="match status" value="1"/>
</dbReference>
<feature type="transmembrane region" description="Helical" evidence="8">
    <location>
        <begin position="113"/>
        <end position="133"/>
    </location>
</feature>
<feature type="transmembrane region" description="Helical" evidence="8">
    <location>
        <begin position="18"/>
        <end position="39"/>
    </location>
</feature>
<proteinExistence type="predicted"/>